<organism evidence="3">
    <name type="scientific">hydrothermal vent metagenome</name>
    <dbReference type="NCBI Taxonomy" id="652676"/>
    <lineage>
        <taxon>unclassified sequences</taxon>
        <taxon>metagenomes</taxon>
        <taxon>ecological metagenomes</taxon>
    </lineage>
</organism>
<keyword evidence="2" id="KW-0472">Membrane</keyword>
<gene>
    <name evidence="3" type="ORF">MGWOODY_Smn1698</name>
</gene>
<proteinExistence type="predicted"/>
<accession>A0A161K0Q0</accession>
<name>A0A161K0Q0_9ZZZZ</name>
<feature type="transmembrane region" description="Helical" evidence="2">
    <location>
        <begin position="245"/>
        <end position="263"/>
    </location>
</feature>
<evidence type="ECO:0008006" key="4">
    <source>
        <dbReference type="Google" id="ProtNLM"/>
    </source>
</evidence>
<feature type="coiled-coil region" evidence="1">
    <location>
        <begin position="142"/>
        <end position="169"/>
    </location>
</feature>
<keyword evidence="1" id="KW-0175">Coiled coil</keyword>
<evidence type="ECO:0000256" key="1">
    <source>
        <dbReference type="SAM" id="Coils"/>
    </source>
</evidence>
<reference evidence="3" key="1">
    <citation type="submission" date="2015-10" db="EMBL/GenBank/DDBJ databases">
        <authorList>
            <person name="Gilbert D.G."/>
        </authorList>
    </citation>
    <scope>NUCLEOTIDE SEQUENCE</scope>
</reference>
<dbReference type="EMBL" id="CZQE01000247">
    <property type="protein sequence ID" value="CUS45366.1"/>
    <property type="molecule type" value="Genomic_DNA"/>
</dbReference>
<evidence type="ECO:0000313" key="3">
    <source>
        <dbReference type="EMBL" id="CUS45366.1"/>
    </source>
</evidence>
<feature type="transmembrane region" description="Helical" evidence="2">
    <location>
        <begin position="335"/>
        <end position="358"/>
    </location>
</feature>
<dbReference type="Pfam" id="PF12412">
    <property type="entry name" value="DUF3667"/>
    <property type="match status" value="1"/>
</dbReference>
<feature type="transmembrane region" description="Helical" evidence="2">
    <location>
        <begin position="302"/>
        <end position="323"/>
    </location>
</feature>
<evidence type="ECO:0000256" key="2">
    <source>
        <dbReference type="SAM" id="Phobius"/>
    </source>
</evidence>
<dbReference type="InterPro" id="IPR022134">
    <property type="entry name" value="DUF3667"/>
</dbReference>
<keyword evidence="2" id="KW-1133">Transmembrane helix</keyword>
<feature type="transmembrane region" description="Helical" evidence="2">
    <location>
        <begin position="109"/>
        <end position="130"/>
    </location>
</feature>
<keyword evidence="2" id="KW-0812">Transmembrane</keyword>
<feature type="transmembrane region" description="Helical" evidence="2">
    <location>
        <begin position="275"/>
        <end position="296"/>
    </location>
</feature>
<dbReference type="AlphaFoldDB" id="A0A161K0Q0"/>
<sequence length="359" mass="38777">MNGGIEAAGDIATGALIGRAIEPRAGDSHAGAGHGAGGLCLNCGTALVGDHCHACGQAAHVHRSLAAIGHDLLHGVFHFEGKVWRTLPMLVLHPGALTRRYIAGERARFVSPLALFLFSVFLMFASIHTFDGEIATPGNISAQTQQEQLAEIDARLAKAQAKLEKAQARHRESDIPDARLIAAQATVASLTGVRQDIAQNKGNPLALNPDVKIAWGWLALEHGINKAKANPGLALYKLQSSAYKYSWALIPISVPFVALLFLWRRGFKLYDHAIFVTYSLSFMTLLVVALTLAWTIGVPTSLISMTAMLAPPVHMFAQLRGAYSLRKRSALWRTMALMVFALLAFLAFTTMLLILGLMK</sequence>
<protein>
    <recommendedName>
        <fullName evidence="4">DUF3667 domain-containing protein</fullName>
    </recommendedName>
</protein>